<protein>
    <recommendedName>
        <fullName evidence="6">C2H2-type domain-containing protein</fullName>
    </recommendedName>
</protein>
<keyword evidence="1" id="KW-0479">Metal-binding</keyword>
<evidence type="ECO:0000256" key="5">
    <source>
        <dbReference type="SAM" id="MobiDB-lite"/>
    </source>
</evidence>
<feature type="region of interest" description="Disordered" evidence="5">
    <location>
        <begin position="187"/>
        <end position="227"/>
    </location>
</feature>
<dbReference type="PROSITE" id="PS50157">
    <property type="entry name" value="ZINC_FINGER_C2H2_2"/>
    <property type="match status" value="1"/>
</dbReference>
<dbReference type="PROSITE" id="PS00028">
    <property type="entry name" value="ZINC_FINGER_C2H2_1"/>
    <property type="match status" value="1"/>
</dbReference>
<feature type="compositionally biased region" description="Acidic residues" evidence="5">
    <location>
        <begin position="202"/>
        <end position="224"/>
    </location>
</feature>
<dbReference type="SUPFAM" id="SSF57667">
    <property type="entry name" value="beta-beta-alpha zinc fingers"/>
    <property type="match status" value="1"/>
</dbReference>
<dbReference type="GO" id="GO:0008270">
    <property type="term" value="F:zinc ion binding"/>
    <property type="evidence" value="ECO:0007669"/>
    <property type="project" value="UniProtKB-KW"/>
</dbReference>
<evidence type="ECO:0000256" key="2">
    <source>
        <dbReference type="ARBA" id="ARBA00022771"/>
    </source>
</evidence>
<evidence type="ECO:0000313" key="7">
    <source>
        <dbReference type="EMBL" id="RZR74628.1"/>
    </source>
</evidence>
<sequence length="241" mass="26552">MLCKASCSAPYHVWSLVRRVSHDPRRQTLCVDQSNPRHLVRLGKSTPFCMIPGGTYNLGLPCIASCTTSDIDVAYCTLTRDSSIKCVVGISTSNTMNSTTDRFLGGCGKGNAAAIDTELRLGLQQCEAQRPYLCSLCTRSFTSLQTLAGHQMVHRWEVEKLRRKHQAFLARSAAAVRLLDRVTGNASAANLQPPREKKQPAVDEEEEAQEEEEEEEDEEGDGSVDLELKLRAGGLDLSLRL</sequence>
<name>A0A445MK99_ENSVE</name>
<dbReference type="InterPro" id="IPR036236">
    <property type="entry name" value="Znf_C2H2_sf"/>
</dbReference>
<accession>A0A445MK99</accession>
<gene>
    <name evidence="7" type="ORF">BHM03_00039612</name>
</gene>
<organism evidence="7">
    <name type="scientific">Ensete ventricosum</name>
    <name type="common">Abyssinian banana</name>
    <name type="synonym">Musa ensete</name>
    <dbReference type="NCBI Taxonomy" id="4639"/>
    <lineage>
        <taxon>Eukaryota</taxon>
        <taxon>Viridiplantae</taxon>
        <taxon>Streptophyta</taxon>
        <taxon>Embryophyta</taxon>
        <taxon>Tracheophyta</taxon>
        <taxon>Spermatophyta</taxon>
        <taxon>Magnoliopsida</taxon>
        <taxon>Liliopsida</taxon>
        <taxon>Zingiberales</taxon>
        <taxon>Musaceae</taxon>
        <taxon>Ensete</taxon>
    </lineage>
</organism>
<dbReference type="FunFam" id="3.30.160.60:FF:000446">
    <property type="entry name" value="Zinc finger protein"/>
    <property type="match status" value="1"/>
</dbReference>
<evidence type="ECO:0000259" key="6">
    <source>
        <dbReference type="PROSITE" id="PS50157"/>
    </source>
</evidence>
<evidence type="ECO:0000256" key="1">
    <source>
        <dbReference type="ARBA" id="ARBA00022723"/>
    </source>
</evidence>
<dbReference type="EMBL" id="KV876320">
    <property type="protein sequence ID" value="RZR74628.1"/>
    <property type="molecule type" value="Genomic_DNA"/>
</dbReference>
<keyword evidence="2 4" id="KW-0863">Zinc-finger</keyword>
<keyword evidence="3" id="KW-0862">Zinc</keyword>
<dbReference type="Gene3D" id="3.30.160.60">
    <property type="entry name" value="Classic Zinc Finger"/>
    <property type="match status" value="1"/>
</dbReference>
<dbReference type="AlphaFoldDB" id="A0A445MK99"/>
<reference evidence="7" key="1">
    <citation type="journal article" date="2018" name="Data Brief">
        <title>Genome sequence data from 17 accessions of Ensete ventricosum, a staple food crop for millions in Ethiopia.</title>
        <authorList>
            <person name="Yemataw Z."/>
            <person name="Muzemil S."/>
            <person name="Ambachew D."/>
            <person name="Tripathi L."/>
            <person name="Tesfaye K."/>
            <person name="Chala A."/>
            <person name="Farbos A."/>
            <person name="O'Neill P."/>
            <person name="Moore K."/>
            <person name="Grant M."/>
            <person name="Studholme D.J."/>
        </authorList>
    </citation>
    <scope>NUCLEOTIDE SEQUENCE [LARGE SCALE GENOMIC DNA]</scope>
    <source>
        <tissue evidence="7">Leaf</tissue>
    </source>
</reference>
<dbReference type="InterPro" id="IPR013087">
    <property type="entry name" value="Znf_C2H2_type"/>
</dbReference>
<evidence type="ECO:0000256" key="4">
    <source>
        <dbReference type="PROSITE-ProRule" id="PRU00042"/>
    </source>
</evidence>
<feature type="domain" description="C2H2-type" evidence="6">
    <location>
        <begin position="132"/>
        <end position="159"/>
    </location>
</feature>
<dbReference type="Proteomes" id="UP000290560">
    <property type="component" value="Unassembled WGS sequence"/>
</dbReference>
<evidence type="ECO:0000256" key="3">
    <source>
        <dbReference type="ARBA" id="ARBA00022833"/>
    </source>
</evidence>
<proteinExistence type="predicted"/>